<proteinExistence type="predicted"/>
<feature type="region of interest" description="Disordered" evidence="2">
    <location>
        <begin position="896"/>
        <end position="928"/>
    </location>
</feature>
<reference evidence="4" key="1">
    <citation type="journal article" date="2018" name="Nat. Microbiol.">
        <title>Leveraging single-cell genomics to expand the fungal tree of life.</title>
        <authorList>
            <person name="Ahrendt S.R."/>
            <person name="Quandt C.A."/>
            <person name="Ciobanu D."/>
            <person name="Clum A."/>
            <person name="Salamov A."/>
            <person name="Andreopoulos B."/>
            <person name="Cheng J.F."/>
            <person name="Woyke T."/>
            <person name="Pelin A."/>
            <person name="Henrissat B."/>
            <person name="Reynolds N.K."/>
            <person name="Benny G.L."/>
            <person name="Smith M.E."/>
            <person name="James T.Y."/>
            <person name="Grigoriev I.V."/>
        </authorList>
    </citation>
    <scope>NUCLEOTIDE SEQUENCE [LARGE SCALE GENOMIC DNA]</scope>
    <source>
        <strain evidence="4">ATCC 52028</strain>
    </source>
</reference>
<feature type="region of interest" description="Disordered" evidence="2">
    <location>
        <begin position="495"/>
        <end position="559"/>
    </location>
</feature>
<evidence type="ECO:0000256" key="1">
    <source>
        <dbReference type="SAM" id="Coils"/>
    </source>
</evidence>
<feature type="region of interest" description="Disordered" evidence="2">
    <location>
        <begin position="197"/>
        <end position="361"/>
    </location>
</feature>
<dbReference type="EMBL" id="ML014240">
    <property type="protein sequence ID" value="RKP00023.1"/>
    <property type="molecule type" value="Genomic_DNA"/>
</dbReference>
<sequence length="1165" mass="120717">MCVGREPGAVPSTGSPAAVARATVVVPHLTASGGPSALAPSTCWDRARSLRLRCRFSLRPGHAEAFDAFDAFDADDARLPCSRCVADTALDRSRPCHLATLFFPLNHPGRQPSAKLIRPPGSDAAAAATAATAAAPAGAGRLEGPEAPPAAPAPPSRGDPPTASWYVLHDAPDPTAAPRLASKAMVARGAVTRIVGGAVAPPTAPGRGRALPDDAARGPGGAGAGRDLVPILHGTVSRAPRRRVPSPPASSPPTRVYGQARALATRRRSPSRSRSPSPSPSPSAAPPAVAAAAPFDRLPHGPVLSKPLSAKQFAPTRPRELALPGARAPRTAAAGTAAGAARDAAPGAARDAAPGAAAPPPSHAPIVVTAASAAAGAAAAAAAAAEASARRLSAFRAAGAAPHNERDAQRQSQLAAAHPRSPDRVKARAAKYASLLQEGKISPAFGTPTTLQRRIAPIDDPSDHPFRTPTTAATTAAAATAAAVAPATAALSPRENAASRAVAPSHPPFGAADAAASAPTHLSRAPQPPPPPPPPPQPPSPSLVEMSLFRGTDDPFADADPAMLQETTLDFLGERARPRARSAAAAAASLDRLARRRLSYSPDPPASAAGGDGDGDGDLPFQASPVLGRHGSMSFGATEAPGELEDVLGLSQPSHSGPGDGASGGPAAGAAAASASASTAAAAAEVAAMAQRLDAVQRRLAESESRLSRARKEAEAKQAELQQAVDTAQKDAHTHARRVTELERRQTRLDEDLSHREQRIQDLETVVAKLKLQSRQLKLLVDERDAELKQTRTELERSRSHWEYTLSASELDKDKLEKRHAQEVAHWKSLVDDVQLKLHETNETVGDLTSQNDALEQTVAELQDRSSELQLALDALESRLHERDQQAMPRLDRDVAGAGAGAEGSRPGGPERRPSGLVASTDAGAPPAPSLAAVGATLIRAESRVADLMQQNASLERDLAHLRQKLNQRPLYDGELKRWIADLQNDVAALERAAAQTAPSTPPPPPRGAPQPEAWSPVASAADKYAPARQAALRDPPAAPGRRRPRRRSLWVLRRVLGLAVAWLLIAWTTAWMDGRPGSSGDGDASFYDLPGYVATRGHVLGAASSSASASAAATASWSSLIGMGIAPETVLGRLAETAMRATYTFTWWLDTALSAPPEGCWLPA</sequence>
<dbReference type="AlphaFoldDB" id="A0A4P9X4M2"/>
<dbReference type="PANTHER" id="PTHR12460">
    <property type="entry name" value="CYCLIN-DEPENDENT KINASE INHIBITOR-RELATED PROTEIN"/>
    <property type="match status" value="1"/>
</dbReference>
<organism evidence="3 4">
    <name type="scientific">Caulochytrium protostelioides</name>
    <dbReference type="NCBI Taxonomy" id="1555241"/>
    <lineage>
        <taxon>Eukaryota</taxon>
        <taxon>Fungi</taxon>
        <taxon>Fungi incertae sedis</taxon>
        <taxon>Chytridiomycota</taxon>
        <taxon>Chytridiomycota incertae sedis</taxon>
        <taxon>Chytridiomycetes</taxon>
        <taxon>Caulochytriales</taxon>
        <taxon>Caulochytriaceae</taxon>
        <taxon>Caulochytrium</taxon>
    </lineage>
</organism>
<dbReference type="PANTHER" id="PTHR12460:SF38">
    <property type="entry name" value="KINETOPLAST-ASSOCIATED PROTEIN-LIKE PROTEIN"/>
    <property type="match status" value="1"/>
</dbReference>
<feature type="region of interest" description="Disordered" evidence="2">
    <location>
        <begin position="992"/>
        <end position="1021"/>
    </location>
</feature>
<dbReference type="Gene3D" id="1.10.287.1490">
    <property type="match status" value="1"/>
</dbReference>
<accession>A0A4P9X4M2</accession>
<feature type="region of interest" description="Disordered" evidence="2">
    <location>
        <begin position="442"/>
        <end position="474"/>
    </location>
</feature>
<keyword evidence="4" id="KW-1185">Reference proteome</keyword>
<feature type="compositionally biased region" description="Basic and acidic residues" evidence="2">
    <location>
        <begin position="704"/>
        <end position="718"/>
    </location>
</feature>
<feature type="compositionally biased region" description="Pro residues" evidence="2">
    <location>
        <begin position="526"/>
        <end position="541"/>
    </location>
</feature>
<feature type="region of interest" description="Disordered" evidence="2">
    <location>
        <begin position="704"/>
        <end position="738"/>
    </location>
</feature>
<protein>
    <submittedName>
        <fullName evidence="3">Uncharacterized protein</fullName>
    </submittedName>
</protein>
<evidence type="ECO:0000313" key="3">
    <source>
        <dbReference type="EMBL" id="RKP00023.1"/>
    </source>
</evidence>
<gene>
    <name evidence="3" type="ORF">CXG81DRAFT_19958</name>
</gene>
<feature type="region of interest" description="Disordered" evidence="2">
    <location>
        <begin position="398"/>
        <end position="427"/>
    </location>
</feature>
<name>A0A4P9X4M2_9FUNG</name>
<feature type="region of interest" description="Disordered" evidence="2">
    <location>
        <begin position="1026"/>
        <end position="1045"/>
    </location>
</feature>
<feature type="compositionally biased region" description="Pro residues" evidence="2">
    <location>
        <begin position="1000"/>
        <end position="1009"/>
    </location>
</feature>
<feature type="compositionally biased region" description="Low complexity" evidence="2">
    <location>
        <begin position="321"/>
        <end position="356"/>
    </location>
</feature>
<keyword evidence="1" id="KW-0175">Coiled coil</keyword>
<feature type="compositionally biased region" description="Low complexity" evidence="2">
    <location>
        <begin position="252"/>
        <end position="263"/>
    </location>
</feature>
<feature type="compositionally biased region" description="Low complexity" evidence="2">
    <location>
        <begin position="119"/>
        <end position="142"/>
    </location>
</feature>
<evidence type="ECO:0000256" key="2">
    <source>
        <dbReference type="SAM" id="MobiDB-lite"/>
    </source>
</evidence>
<feature type="region of interest" description="Disordered" evidence="2">
    <location>
        <begin position="599"/>
        <end position="669"/>
    </location>
</feature>
<feature type="compositionally biased region" description="Pro residues" evidence="2">
    <location>
        <begin position="146"/>
        <end position="158"/>
    </location>
</feature>
<feature type="coiled-coil region" evidence="1">
    <location>
        <begin position="838"/>
        <end position="879"/>
    </location>
</feature>
<feature type="coiled-coil region" evidence="1">
    <location>
        <begin position="938"/>
        <end position="965"/>
    </location>
</feature>
<evidence type="ECO:0000313" key="4">
    <source>
        <dbReference type="Proteomes" id="UP000274922"/>
    </source>
</evidence>
<dbReference type="Proteomes" id="UP000274922">
    <property type="component" value="Unassembled WGS sequence"/>
</dbReference>
<feature type="compositionally biased region" description="Basic and acidic residues" evidence="2">
    <location>
        <begin position="728"/>
        <end position="738"/>
    </location>
</feature>
<feature type="region of interest" description="Disordered" evidence="2">
    <location>
        <begin position="109"/>
        <end position="170"/>
    </location>
</feature>
<feature type="compositionally biased region" description="Gly residues" evidence="2">
    <location>
        <begin position="658"/>
        <end position="667"/>
    </location>
</feature>
<dbReference type="STRING" id="1555241.A0A4P9X4M2"/>